<sequence length="107" mass="11801">MKISLGLRAFLQAAGVTAYVIVFAFTVQNAEAWFTAHNFPPSPILSMVIFLLTFIVSALICSSLVFLQSVRLFAEGQKDAAWKLFFGSVAWLAFFLVFFGAITLLTL</sequence>
<name>A0A0G1WN23_9BACT</name>
<comment type="caution">
    <text evidence="2">The sequence shown here is derived from an EMBL/GenBank/DDBJ whole genome shotgun (WGS) entry which is preliminary data.</text>
</comment>
<evidence type="ECO:0000313" key="3">
    <source>
        <dbReference type="Proteomes" id="UP000034956"/>
    </source>
</evidence>
<evidence type="ECO:0000256" key="1">
    <source>
        <dbReference type="SAM" id="Phobius"/>
    </source>
</evidence>
<feature type="transmembrane region" description="Helical" evidence="1">
    <location>
        <begin position="7"/>
        <end position="27"/>
    </location>
</feature>
<evidence type="ECO:0000313" key="2">
    <source>
        <dbReference type="EMBL" id="KKU91748.1"/>
    </source>
</evidence>
<keyword evidence="1" id="KW-1133">Transmembrane helix</keyword>
<keyword evidence="1" id="KW-0812">Transmembrane</keyword>
<protein>
    <submittedName>
        <fullName evidence="2">Uncharacterized protein</fullName>
    </submittedName>
</protein>
<dbReference type="EMBL" id="LCPF01000001">
    <property type="protein sequence ID" value="KKU91748.1"/>
    <property type="molecule type" value="Genomic_DNA"/>
</dbReference>
<feature type="transmembrane region" description="Helical" evidence="1">
    <location>
        <begin position="80"/>
        <end position="105"/>
    </location>
</feature>
<keyword evidence="1" id="KW-0472">Membrane</keyword>
<dbReference type="AlphaFoldDB" id="A0A0G1WN23"/>
<organism evidence="2 3">
    <name type="scientific">Candidatus Jorgensenbacteria bacterium GW2011_GWA1_48_11</name>
    <dbReference type="NCBI Taxonomy" id="1618660"/>
    <lineage>
        <taxon>Bacteria</taxon>
        <taxon>Candidatus Joergenseniibacteriota</taxon>
    </lineage>
</organism>
<dbReference type="Proteomes" id="UP000034956">
    <property type="component" value="Unassembled WGS sequence"/>
</dbReference>
<feature type="transmembrane region" description="Helical" evidence="1">
    <location>
        <begin position="47"/>
        <end position="68"/>
    </location>
</feature>
<gene>
    <name evidence="2" type="ORF">UY23_C0001G0354</name>
</gene>
<accession>A0A0G1WN23</accession>
<reference evidence="2 3" key="1">
    <citation type="journal article" date="2015" name="Nature">
        <title>rRNA introns, odd ribosomes, and small enigmatic genomes across a large radiation of phyla.</title>
        <authorList>
            <person name="Brown C.T."/>
            <person name="Hug L.A."/>
            <person name="Thomas B.C."/>
            <person name="Sharon I."/>
            <person name="Castelle C.J."/>
            <person name="Singh A."/>
            <person name="Wilkins M.J."/>
            <person name="Williams K.H."/>
            <person name="Banfield J.F."/>
        </authorList>
    </citation>
    <scope>NUCLEOTIDE SEQUENCE [LARGE SCALE GENOMIC DNA]</scope>
</reference>
<proteinExistence type="predicted"/>